<evidence type="ECO:0000313" key="1">
    <source>
        <dbReference type="EMBL" id="CAG8713369.1"/>
    </source>
</evidence>
<accession>A0A9N9N8Z4</accession>
<feature type="non-terminal residue" evidence="1">
    <location>
        <position position="1"/>
    </location>
</feature>
<dbReference type="AlphaFoldDB" id="A0A9N9N8Z4"/>
<reference evidence="1" key="1">
    <citation type="submission" date="2021-06" db="EMBL/GenBank/DDBJ databases">
        <authorList>
            <person name="Kallberg Y."/>
            <person name="Tangrot J."/>
            <person name="Rosling A."/>
        </authorList>
    </citation>
    <scope>NUCLEOTIDE SEQUENCE</scope>
    <source>
        <strain evidence="1">UK204</strain>
    </source>
</reference>
<sequence length="128" mass="14864">MQDGMKRGPALILANFAKKCKEKKLRAFSTYRSLKEVLAKYNISGNDIGTIRQFPPVTYKLEDDDKKLQQYIREIKRKLELYLLIAMKPYTLEVVGKESISQVEYTIKTLKELICIMKGKLHQVTMGF</sequence>
<organism evidence="1 2">
    <name type="scientific">Funneliformis caledonium</name>
    <dbReference type="NCBI Taxonomy" id="1117310"/>
    <lineage>
        <taxon>Eukaryota</taxon>
        <taxon>Fungi</taxon>
        <taxon>Fungi incertae sedis</taxon>
        <taxon>Mucoromycota</taxon>
        <taxon>Glomeromycotina</taxon>
        <taxon>Glomeromycetes</taxon>
        <taxon>Glomerales</taxon>
        <taxon>Glomeraceae</taxon>
        <taxon>Funneliformis</taxon>
    </lineage>
</organism>
<proteinExistence type="predicted"/>
<protein>
    <submittedName>
        <fullName evidence="1">7000_t:CDS:1</fullName>
    </submittedName>
</protein>
<comment type="caution">
    <text evidence="1">The sequence shown here is derived from an EMBL/GenBank/DDBJ whole genome shotgun (WGS) entry which is preliminary data.</text>
</comment>
<dbReference type="OrthoDB" id="2432732at2759"/>
<gene>
    <name evidence="1" type="ORF">FCALED_LOCUS14039</name>
</gene>
<dbReference type="Proteomes" id="UP000789570">
    <property type="component" value="Unassembled WGS sequence"/>
</dbReference>
<evidence type="ECO:0000313" key="2">
    <source>
        <dbReference type="Proteomes" id="UP000789570"/>
    </source>
</evidence>
<dbReference type="EMBL" id="CAJVPQ010009195">
    <property type="protein sequence ID" value="CAG8713369.1"/>
    <property type="molecule type" value="Genomic_DNA"/>
</dbReference>
<keyword evidence="2" id="KW-1185">Reference proteome</keyword>
<name>A0A9N9N8Z4_9GLOM</name>